<keyword evidence="11" id="KW-1185">Reference proteome</keyword>
<comment type="cofactor">
    <cofactor evidence="1">
        <name>Ca(2+)</name>
        <dbReference type="ChEBI" id="CHEBI:29108"/>
    </cofactor>
</comment>
<dbReference type="EMBL" id="JBHSBY010000103">
    <property type="protein sequence ID" value="MFC4197115.1"/>
    <property type="molecule type" value="Genomic_DNA"/>
</dbReference>
<dbReference type="Pfam" id="PF13229">
    <property type="entry name" value="Beta_helix"/>
    <property type="match status" value="1"/>
</dbReference>
<dbReference type="InterPro" id="IPR012334">
    <property type="entry name" value="Pectin_lyas_fold"/>
</dbReference>
<evidence type="ECO:0000256" key="8">
    <source>
        <dbReference type="ARBA" id="ARBA00038263"/>
    </source>
</evidence>
<evidence type="ECO:0000256" key="7">
    <source>
        <dbReference type="ARBA" id="ARBA00023239"/>
    </source>
</evidence>
<accession>A0ABV8NJC7</accession>
<evidence type="ECO:0000256" key="6">
    <source>
        <dbReference type="ARBA" id="ARBA00022837"/>
    </source>
</evidence>
<dbReference type="RefSeq" id="WP_378960495.1">
    <property type="nucleotide sequence ID" value="NZ_JBHRXC010000016.1"/>
</dbReference>
<keyword evidence="3" id="KW-0964">Secreted</keyword>
<evidence type="ECO:0000256" key="4">
    <source>
        <dbReference type="ARBA" id="ARBA00022723"/>
    </source>
</evidence>
<dbReference type="Gene3D" id="2.160.20.10">
    <property type="entry name" value="Single-stranded right-handed beta-helix, Pectin lyase-like"/>
    <property type="match status" value="1"/>
</dbReference>
<evidence type="ECO:0000256" key="3">
    <source>
        <dbReference type="ARBA" id="ARBA00022525"/>
    </source>
</evidence>
<evidence type="ECO:0000313" key="10">
    <source>
        <dbReference type="EMBL" id="MFC4197115.1"/>
    </source>
</evidence>
<comment type="subcellular location">
    <subcellularLocation>
        <location evidence="2">Secreted</location>
    </subcellularLocation>
</comment>
<evidence type="ECO:0000256" key="5">
    <source>
        <dbReference type="ARBA" id="ARBA00022729"/>
    </source>
</evidence>
<dbReference type="SMART" id="SM00710">
    <property type="entry name" value="PbH1"/>
    <property type="match status" value="7"/>
</dbReference>
<comment type="caution">
    <text evidence="10">The sequence shown here is derived from an EMBL/GenBank/DDBJ whole genome shotgun (WGS) entry which is preliminary data.</text>
</comment>
<keyword evidence="4" id="KW-0479">Metal-binding</keyword>
<proteinExistence type="inferred from homology"/>
<feature type="domain" description="Right handed beta helix" evidence="9">
    <location>
        <begin position="208"/>
        <end position="332"/>
    </location>
</feature>
<dbReference type="Proteomes" id="UP001595792">
    <property type="component" value="Unassembled WGS sequence"/>
</dbReference>
<reference evidence="11" key="1">
    <citation type="journal article" date="2019" name="Int. J. Syst. Evol. Microbiol.">
        <title>The Global Catalogue of Microorganisms (GCM) 10K type strain sequencing project: providing services to taxonomists for standard genome sequencing and annotation.</title>
        <authorList>
            <consortium name="The Broad Institute Genomics Platform"/>
            <consortium name="The Broad Institute Genome Sequencing Center for Infectious Disease"/>
            <person name="Wu L."/>
            <person name="Ma J."/>
        </authorList>
    </citation>
    <scope>NUCLEOTIDE SEQUENCE [LARGE SCALE GENOMIC DNA]</scope>
    <source>
        <strain evidence="11">CCM 8689</strain>
    </source>
</reference>
<keyword evidence="6" id="KW-0106">Calcium</keyword>
<gene>
    <name evidence="10" type="ORF">ACFOUY_10425</name>
</gene>
<keyword evidence="5" id="KW-0732">Signal</keyword>
<dbReference type="SUPFAM" id="SSF51126">
    <property type="entry name" value="Pectin lyase-like"/>
    <property type="match status" value="1"/>
</dbReference>
<dbReference type="InterPro" id="IPR039448">
    <property type="entry name" value="Beta_helix"/>
</dbReference>
<protein>
    <submittedName>
        <fullName evidence="10">Right-handed parallel beta-helix repeat-containing protein</fullName>
    </submittedName>
</protein>
<dbReference type="InterPro" id="IPR011050">
    <property type="entry name" value="Pectin_lyase_fold/virulence"/>
</dbReference>
<dbReference type="PANTHER" id="PTHR40088">
    <property type="entry name" value="PECTATE LYASE (EUROFUNG)"/>
    <property type="match status" value="1"/>
</dbReference>
<name>A0ABV8NJC7_9SPHI</name>
<evidence type="ECO:0000256" key="1">
    <source>
        <dbReference type="ARBA" id="ARBA00001913"/>
    </source>
</evidence>
<dbReference type="InterPro" id="IPR006626">
    <property type="entry name" value="PbH1"/>
</dbReference>
<evidence type="ECO:0000313" key="11">
    <source>
        <dbReference type="Proteomes" id="UP001595792"/>
    </source>
</evidence>
<comment type="similarity">
    <text evidence="8">Belongs to the polysaccharide lyase 9 family.</text>
</comment>
<sequence length="468" mass="53399">MKIIKISLIAVLVFVSQYVMSEEYFVSSFGNDKYPGTKMKPFGSIFKASEIARPADTVTILEGTYYLTKQFRPSHSGLPHKWILYRAAPNESVIFDGSRLKKVVQGTDSVQFSRLTEGLFQIQQVNYLRFENIEVRNSDAAGFIVRGPECKKIELVACKSDQTHNSGIGLWYCDSVLVKNCEIIRANDNGDQYYEKGQEKWGEAPHEALSICGASYFEVTGNYVHHCFKEGIDCKEVSKHGAIYNNLVHDLPRQAYYVDAWFGLLEDVEIHSNTAYNCMWGFGVSVEGKSSDLRNIRFHHNLIYNMKGAGVLFSMWGDNLVRSDIHIYNNTFYHCGSPNVFSGGVGSIDILSKNFRDIYIYRNICDKGWDFEMGFTFKPIEVKRALDDRNFVAAENLFEGVKNRPSRIGQFDVMVYEYLPPGNQIGSPLYRDELRNDFVPEHIPAVNVSGIKWKYKPSPWFGAFEPMK</sequence>
<dbReference type="PANTHER" id="PTHR40088:SF1">
    <property type="entry name" value="PECTATE LYASE PEL9"/>
    <property type="match status" value="1"/>
</dbReference>
<keyword evidence="7" id="KW-0456">Lyase</keyword>
<organism evidence="10 11">
    <name type="scientific">Pedobacter jamesrossensis</name>
    <dbReference type="NCBI Taxonomy" id="1908238"/>
    <lineage>
        <taxon>Bacteria</taxon>
        <taxon>Pseudomonadati</taxon>
        <taxon>Bacteroidota</taxon>
        <taxon>Sphingobacteriia</taxon>
        <taxon>Sphingobacteriales</taxon>
        <taxon>Sphingobacteriaceae</taxon>
        <taxon>Pedobacter</taxon>
    </lineage>
</organism>
<dbReference type="InterPro" id="IPR052052">
    <property type="entry name" value="Polysaccharide_Lyase_9"/>
</dbReference>
<evidence type="ECO:0000256" key="2">
    <source>
        <dbReference type="ARBA" id="ARBA00004613"/>
    </source>
</evidence>
<evidence type="ECO:0000259" key="9">
    <source>
        <dbReference type="Pfam" id="PF13229"/>
    </source>
</evidence>